<reference evidence="2" key="1">
    <citation type="journal article" date="2015" name="Genome Announc.">
        <title>Draft Genome Sequence of Tolypothrix boutellei Strain VB521301.</title>
        <authorList>
            <person name="Chandrababunaidu M.M."/>
            <person name="Singh D."/>
            <person name="Sen D."/>
            <person name="Bhan S."/>
            <person name="Das S."/>
            <person name="Gupta A."/>
            <person name="Adhikary S.P."/>
            <person name="Tripathy S."/>
        </authorList>
    </citation>
    <scope>NUCLEOTIDE SEQUENCE</scope>
    <source>
        <strain evidence="2">VB521301</strain>
    </source>
</reference>
<dbReference type="PROSITE" id="PS51257">
    <property type="entry name" value="PROKAR_LIPOPROTEIN"/>
    <property type="match status" value="1"/>
</dbReference>
<dbReference type="AlphaFoldDB" id="A0A0C1N5J6"/>
<evidence type="ECO:0000256" key="1">
    <source>
        <dbReference type="SAM" id="SignalP"/>
    </source>
</evidence>
<sequence>MKNYKFINLILIMMTIVLTTSCNKAPQSCEDTVKGINSQSFISIDGKDNAQYGCYVTIIVDSKNADATLNSLNTKYKWANKLVVQHPTNGTTIMYLTQFVSR</sequence>
<comment type="caution">
    <text evidence="2">The sequence shown here is derived from an EMBL/GenBank/DDBJ whole genome shotgun (WGS) entry which is preliminary data.</text>
</comment>
<feature type="signal peptide" evidence="1">
    <location>
        <begin position="1"/>
        <end position="24"/>
    </location>
</feature>
<evidence type="ECO:0000313" key="2">
    <source>
        <dbReference type="EMBL" id="KIE09922.1"/>
    </source>
</evidence>
<dbReference type="EMBL" id="JHEG02000053">
    <property type="protein sequence ID" value="KIE09922.1"/>
    <property type="molecule type" value="Genomic_DNA"/>
</dbReference>
<keyword evidence="1" id="KW-0732">Signal</keyword>
<gene>
    <name evidence="2" type="ORF">DA73_0224710</name>
</gene>
<accession>A0A0C1N5J6</accession>
<proteinExistence type="predicted"/>
<feature type="chain" id="PRO_5002149633" description="Lipoprotein" evidence="1">
    <location>
        <begin position="25"/>
        <end position="102"/>
    </location>
</feature>
<evidence type="ECO:0008006" key="3">
    <source>
        <dbReference type="Google" id="ProtNLM"/>
    </source>
</evidence>
<protein>
    <recommendedName>
        <fullName evidence="3">Lipoprotein</fullName>
    </recommendedName>
</protein>
<name>A0A0C1N5J6_9CYAN</name>
<organism evidence="2">
    <name type="scientific">Tolypothrix bouteillei VB521301</name>
    <dbReference type="NCBI Taxonomy" id="1479485"/>
    <lineage>
        <taxon>Bacteria</taxon>
        <taxon>Bacillati</taxon>
        <taxon>Cyanobacteriota</taxon>
        <taxon>Cyanophyceae</taxon>
        <taxon>Nostocales</taxon>
        <taxon>Tolypothrichaceae</taxon>
        <taxon>Tolypothrix</taxon>
    </lineage>
</organism>